<feature type="transmembrane region" description="Helical" evidence="2">
    <location>
        <begin position="114"/>
        <end position="134"/>
    </location>
</feature>
<feature type="transmembrane region" description="Helical" evidence="2">
    <location>
        <begin position="29"/>
        <end position="47"/>
    </location>
</feature>
<dbReference type="InterPro" id="IPR052901">
    <property type="entry name" value="Bact_TGase-like"/>
</dbReference>
<name>A0A1H5SML7_9ACTN</name>
<dbReference type="EMBL" id="FNVO01000001">
    <property type="protein sequence ID" value="SEF51081.1"/>
    <property type="molecule type" value="Genomic_DNA"/>
</dbReference>
<dbReference type="OrthoDB" id="9804023at2"/>
<evidence type="ECO:0000313" key="5">
    <source>
        <dbReference type="Proteomes" id="UP000236723"/>
    </source>
</evidence>
<feature type="compositionally biased region" description="Polar residues" evidence="1">
    <location>
        <begin position="550"/>
        <end position="561"/>
    </location>
</feature>
<dbReference type="Pfam" id="PF13559">
    <property type="entry name" value="DUF4129"/>
    <property type="match status" value="1"/>
</dbReference>
<feature type="region of interest" description="Disordered" evidence="1">
    <location>
        <begin position="651"/>
        <end position="685"/>
    </location>
</feature>
<keyword evidence="2" id="KW-0472">Membrane</keyword>
<dbReference type="SMART" id="SM00460">
    <property type="entry name" value="TGc"/>
    <property type="match status" value="1"/>
</dbReference>
<dbReference type="InterPro" id="IPR021878">
    <property type="entry name" value="TgpA_N"/>
</dbReference>
<dbReference type="PANTHER" id="PTHR42736:SF1">
    <property type="entry name" value="PROTEIN-GLUTAMINE GAMMA-GLUTAMYLTRANSFERASE"/>
    <property type="match status" value="1"/>
</dbReference>
<gene>
    <name evidence="4" type="ORF">SAMN04489712_101252</name>
</gene>
<dbReference type="PANTHER" id="PTHR42736">
    <property type="entry name" value="PROTEIN-GLUTAMINE GAMMA-GLUTAMYLTRANSFERASE"/>
    <property type="match status" value="1"/>
</dbReference>
<feature type="domain" description="Transglutaminase-like" evidence="3">
    <location>
        <begin position="478"/>
        <end position="548"/>
    </location>
</feature>
<evidence type="ECO:0000313" key="4">
    <source>
        <dbReference type="EMBL" id="SEF51081.1"/>
    </source>
</evidence>
<keyword evidence="2" id="KW-1133">Transmembrane helix</keyword>
<feature type="compositionally biased region" description="Polar residues" evidence="1">
    <location>
        <begin position="572"/>
        <end position="585"/>
    </location>
</feature>
<feature type="transmembrane region" description="Helical" evidence="2">
    <location>
        <begin position="54"/>
        <end position="71"/>
    </location>
</feature>
<dbReference type="AlphaFoldDB" id="A0A1H5SML7"/>
<feature type="transmembrane region" description="Helical" evidence="2">
    <location>
        <begin position="220"/>
        <end position="238"/>
    </location>
</feature>
<dbReference type="Pfam" id="PF01841">
    <property type="entry name" value="Transglut_core"/>
    <property type="match status" value="1"/>
</dbReference>
<keyword evidence="2" id="KW-0812">Transmembrane</keyword>
<feature type="transmembrane region" description="Helical" evidence="2">
    <location>
        <begin position="141"/>
        <end position="158"/>
    </location>
</feature>
<dbReference type="Gene3D" id="3.10.620.30">
    <property type="match status" value="1"/>
</dbReference>
<feature type="region of interest" description="Disordered" evidence="1">
    <location>
        <begin position="545"/>
        <end position="622"/>
    </location>
</feature>
<sequence>MRVRLTIVAAMATLLSSIGLYPLFEGTGWVWSGSGAILVVAVAGALSRRFRLPSAAGPVVALAALLLYFTVRYAPGQALLGIVPTPGSLDRLRELAGDGWTAANRYAAPVPPGAGIELLATLGIAAVAVMVDLLAVRLRRAAPAGLPLLALYSVPAAIREESLSWVAFALGAAGFLGLLLADSREQVGSWGRAVSGRRLTDEAPGERPRARTLMATGRRLGLAAVTIAVTVPTVVPGVHPRGPLALGGGGGQGGSQTVTTPDPMVSLKRELTRQSDQVVLTYRTDDPAPDYLRLYALDRFDGDRWIYSPLQSSPRDRVAGRNLPSPPGLLTARSRAVTTRISVADRVRNMTFLPAPYAPSTVSIEGDWRVDGPSLMIYSLRESAAGRDYTVTSVRTEPSPDQLARAGSPGLEVMHQHTRLPADIPPQLRRLADQVTAGARSPYEQALKLQRWFTETGGFVYDTTTTAPRGTSDLVDFLQGSKRGYCEQFAASMAMMARMLGIPARVAMGYTSGSRGTGDEWVVRSRDAHAWPELYFEGAGWMRFEPTPSGPTGQGSATVPSYTREDADGEQRTQQGEQTADSPSPSGAEESPTPGRGPDRRTDNGDTSAAPDLEAGSENGPPVGWIAAVPLVLLILAAPMAARLLARRRRWSQVAVPRPAPGGRPGPASGGRVPYGPPPATDPAGAAHAAWRELRADAIDHGLTWRAADSPRATARRLAESLEPGSPAVAALERIARAEERARYAPAPGPADTLREDVRTVREAFGAAVNRRARWRARLAPPSTMESFRKTGSRALDVLDRLNATRLRAFLHRLTRRP</sequence>
<dbReference type="SUPFAM" id="SSF54001">
    <property type="entry name" value="Cysteine proteinases"/>
    <property type="match status" value="1"/>
</dbReference>
<dbReference type="InterPro" id="IPR002931">
    <property type="entry name" value="Transglutaminase-like"/>
</dbReference>
<keyword evidence="5" id="KW-1185">Reference proteome</keyword>
<evidence type="ECO:0000256" key="2">
    <source>
        <dbReference type="SAM" id="Phobius"/>
    </source>
</evidence>
<evidence type="ECO:0000259" key="3">
    <source>
        <dbReference type="SMART" id="SM00460"/>
    </source>
</evidence>
<dbReference type="InterPro" id="IPR038765">
    <property type="entry name" value="Papain-like_cys_pep_sf"/>
</dbReference>
<dbReference type="Pfam" id="PF11992">
    <property type="entry name" value="TgpA_N"/>
    <property type="match status" value="1"/>
</dbReference>
<evidence type="ECO:0000256" key="1">
    <source>
        <dbReference type="SAM" id="MobiDB-lite"/>
    </source>
</evidence>
<feature type="transmembrane region" description="Helical" evidence="2">
    <location>
        <begin position="623"/>
        <end position="642"/>
    </location>
</feature>
<dbReference type="RefSeq" id="WP_103935719.1">
    <property type="nucleotide sequence ID" value="NZ_FNVO01000001.1"/>
</dbReference>
<dbReference type="InterPro" id="IPR025403">
    <property type="entry name" value="TgpA-like_C"/>
</dbReference>
<organism evidence="4 5">
    <name type="scientific">Thermomonospora echinospora</name>
    <dbReference type="NCBI Taxonomy" id="1992"/>
    <lineage>
        <taxon>Bacteria</taxon>
        <taxon>Bacillati</taxon>
        <taxon>Actinomycetota</taxon>
        <taxon>Actinomycetes</taxon>
        <taxon>Streptosporangiales</taxon>
        <taxon>Thermomonosporaceae</taxon>
        <taxon>Thermomonospora</taxon>
    </lineage>
</organism>
<dbReference type="Proteomes" id="UP000236723">
    <property type="component" value="Unassembled WGS sequence"/>
</dbReference>
<accession>A0A1H5SML7</accession>
<feature type="transmembrane region" description="Helical" evidence="2">
    <location>
        <begin position="164"/>
        <end position="181"/>
    </location>
</feature>
<protein>
    <recommendedName>
        <fullName evidence="3">Transglutaminase-like domain-containing protein</fullName>
    </recommendedName>
</protein>
<reference evidence="5" key="1">
    <citation type="submission" date="2016-10" db="EMBL/GenBank/DDBJ databases">
        <authorList>
            <person name="Varghese N."/>
            <person name="Submissions S."/>
        </authorList>
    </citation>
    <scope>NUCLEOTIDE SEQUENCE [LARGE SCALE GENOMIC DNA]</scope>
    <source>
        <strain evidence="5">DSM 43163</strain>
    </source>
</reference>
<proteinExistence type="predicted"/>